<dbReference type="Proteomes" id="UP000734854">
    <property type="component" value="Unassembled WGS sequence"/>
</dbReference>
<feature type="compositionally biased region" description="Basic and acidic residues" evidence="1">
    <location>
        <begin position="98"/>
        <end position="113"/>
    </location>
</feature>
<evidence type="ECO:0000313" key="2">
    <source>
        <dbReference type="EMBL" id="KAG6532718.1"/>
    </source>
</evidence>
<proteinExistence type="predicted"/>
<protein>
    <submittedName>
        <fullName evidence="3">Uncharacterized protein</fullName>
    </submittedName>
</protein>
<evidence type="ECO:0000256" key="1">
    <source>
        <dbReference type="SAM" id="MobiDB-lite"/>
    </source>
</evidence>
<keyword evidence="4" id="KW-1185">Reference proteome</keyword>
<dbReference type="OrthoDB" id="610799at2759"/>
<name>A0A8J5LVK4_ZINOF</name>
<comment type="caution">
    <text evidence="3">The sequence shown here is derived from an EMBL/GenBank/DDBJ whole genome shotgun (WGS) entry which is preliminary data.</text>
</comment>
<accession>A0A8J5LVK4</accession>
<feature type="region of interest" description="Disordered" evidence="1">
    <location>
        <begin position="98"/>
        <end position="123"/>
    </location>
</feature>
<dbReference type="PANTHER" id="PTHR33647">
    <property type="entry name" value="OS01G0793900 PROTEIN"/>
    <property type="match status" value="1"/>
</dbReference>
<gene>
    <name evidence="3" type="ORF">ZIOFF_002081</name>
    <name evidence="2" type="ORF">ZIOFF_006568</name>
</gene>
<dbReference type="EMBL" id="JACMSC010000001">
    <property type="protein sequence ID" value="KAG6537003.1"/>
    <property type="molecule type" value="Genomic_DNA"/>
</dbReference>
<feature type="region of interest" description="Disordered" evidence="1">
    <location>
        <begin position="1"/>
        <end position="33"/>
    </location>
</feature>
<organism evidence="3 4">
    <name type="scientific">Zingiber officinale</name>
    <name type="common">Ginger</name>
    <name type="synonym">Amomum zingiber</name>
    <dbReference type="NCBI Taxonomy" id="94328"/>
    <lineage>
        <taxon>Eukaryota</taxon>
        <taxon>Viridiplantae</taxon>
        <taxon>Streptophyta</taxon>
        <taxon>Embryophyta</taxon>
        <taxon>Tracheophyta</taxon>
        <taxon>Spermatophyta</taxon>
        <taxon>Magnoliopsida</taxon>
        <taxon>Liliopsida</taxon>
        <taxon>Zingiberales</taxon>
        <taxon>Zingiberaceae</taxon>
        <taxon>Zingiber</taxon>
    </lineage>
</organism>
<evidence type="ECO:0000313" key="4">
    <source>
        <dbReference type="Proteomes" id="UP000734854"/>
    </source>
</evidence>
<sequence length="123" mass="14671">MGNCIDSERPATWVDEEDEWESQSPSWRHERQREGRISLLNRSEEEVEEENRRKRTATTKIKIKVSKKQLEELLHQVNGDRPVAFRRILAELASESWREARREQEDQAGHWRPELQSIPEVPE</sequence>
<reference evidence="3 4" key="1">
    <citation type="submission" date="2020-08" db="EMBL/GenBank/DDBJ databases">
        <title>Plant Genome Project.</title>
        <authorList>
            <person name="Zhang R.-G."/>
        </authorList>
    </citation>
    <scope>NUCLEOTIDE SEQUENCE [LARGE SCALE GENOMIC DNA]</scope>
    <source>
        <tissue evidence="3">Rhizome</tissue>
    </source>
</reference>
<dbReference type="EMBL" id="JACMSC010000002">
    <property type="protein sequence ID" value="KAG6532718.1"/>
    <property type="molecule type" value="Genomic_DNA"/>
</dbReference>
<dbReference type="PANTHER" id="PTHR33647:SF5">
    <property type="entry name" value="OS01G0793900 PROTEIN"/>
    <property type="match status" value="1"/>
</dbReference>
<dbReference type="AlphaFoldDB" id="A0A8J5LVK4"/>
<evidence type="ECO:0000313" key="3">
    <source>
        <dbReference type="EMBL" id="KAG6537003.1"/>
    </source>
</evidence>